<comment type="caution">
    <text evidence="3">The sequence shown here is derived from an EMBL/GenBank/DDBJ whole genome shotgun (WGS) entry which is preliminary data.</text>
</comment>
<feature type="domain" description="Retroviral polymerase SH3-like" evidence="2">
    <location>
        <begin position="8"/>
        <end position="49"/>
    </location>
</feature>
<evidence type="ECO:0000256" key="1">
    <source>
        <dbReference type="SAM" id="MobiDB-lite"/>
    </source>
</evidence>
<dbReference type="AlphaFoldDB" id="A0A9D4XSD1"/>
<dbReference type="Proteomes" id="UP001058974">
    <property type="component" value="Chromosome 3"/>
</dbReference>
<feature type="compositionally biased region" description="Low complexity" evidence="1">
    <location>
        <begin position="91"/>
        <end position="105"/>
    </location>
</feature>
<evidence type="ECO:0000259" key="2">
    <source>
        <dbReference type="Pfam" id="PF25597"/>
    </source>
</evidence>
<accession>A0A9D4XSD1</accession>
<dbReference type="Gramene" id="Psat03G0037100-T1">
    <property type="protein sequence ID" value="KAI5424125.1"/>
    <property type="gene ID" value="KIW84_030371"/>
</dbReference>
<gene>
    <name evidence="3" type="ORF">KIW84_030371</name>
</gene>
<reference evidence="3 4" key="1">
    <citation type="journal article" date="2022" name="Nat. Genet.">
        <title>Improved pea reference genome and pan-genome highlight genomic features and evolutionary characteristics.</title>
        <authorList>
            <person name="Yang T."/>
            <person name="Liu R."/>
            <person name="Luo Y."/>
            <person name="Hu S."/>
            <person name="Wang D."/>
            <person name="Wang C."/>
            <person name="Pandey M.K."/>
            <person name="Ge S."/>
            <person name="Xu Q."/>
            <person name="Li N."/>
            <person name="Li G."/>
            <person name="Huang Y."/>
            <person name="Saxena R.K."/>
            <person name="Ji Y."/>
            <person name="Li M."/>
            <person name="Yan X."/>
            <person name="He Y."/>
            <person name="Liu Y."/>
            <person name="Wang X."/>
            <person name="Xiang C."/>
            <person name="Varshney R.K."/>
            <person name="Ding H."/>
            <person name="Gao S."/>
            <person name="Zong X."/>
        </authorList>
    </citation>
    <scope>NUCLEOTIDE SEQUENCE [LARGE SCALE GENOMIC DNA]</scope>
    <source>
        <strain evidence="3 4">cv. Zhongwan 6</strain>
    </source>
</reference>
<keyword evidence="4" id="KW-1185">Reference proteome</keyword>
<name>A0A9D4XSD1_PEA</name>
<evidence type="ECO:0000313" key="3">
    <source>
        <dbReference type="EMBL" id="KAI5424125.1"/>
    </source>
</evidence>
<feature type="region of interest" description="Disordered" evidence="1">
    <location>
        <begin position="69"/>
        <end position="109"/>
    </location>
</feature>
<feature type="compositionally biased region" description="Basic and acidic residues" evidence="1">
    <location>
        <begin position="78"/>
        <end position="89"/>
    </location>
</feature>
<sequence>MNDKRLCFVLLGVSEVSKAYRLYDPIPQKIITSKDVVFEEHQGWDWDNKYEEAISCDLDWVDKNVEVNAEEENDVGNEFDHITDTKEEENVSSNSRTEENTSNPNQQRCRRPPLWIEYYETREGLSEGNVDVNLAMFVAGNGDLTYFDDADETSLPPDTPLAPEYHLTPSSDVFSPSSFVDPTNRRSVDYELSILRREVVTLRQAIQDQSDRSAEEMDHLFQKTHSLRRAINYQARHCDA</sequence>
<dbReference type="InterPro" id="IPR057670">
    <property type="entry name" value="SH3_retrovirus"/>
</dbReference>
<dbReference type="Pfam" id="PF25597">
    <property type="entry name" value="SH3_retrovirus"/>
    <property type="match status" value="1"/>
</dbReference>
<organism evidence="3 4">
    <name type="scientific">Pisum sativum</name>
    <name type="common">Garden pea</name>
    <name type="synonym">Lathyrus oleraceus</name>
    <dbReference type="NCBI Taxonomy" id="3888"/>
    <lineage>
        <taxon>Eukaryota</taxon>
        <taxon>Viridiplantae</taxon>
        <taxon>Streptophyta</taxon>
        <taxon>Embryophyta</taxon>
        <taxon>Tracheophyta</taxon>
        <taxon>Spermatophyta</taxon>
        <taxon>Magnoliopsida</taxon>
        <taxon>eudicotyledons</taxon>
        <taxon>Gunneridae</taxon>
        <taxon>Pentapetalae</taxon>
        <taxon>rosids</taxon>
        <taxon>fabids</taxon>
        <taxon>Fabales</taxon>
        <taxon>Fabaceae</taxon>
        <taxon>Papilionoideae</taxon>
        <taxon>50 kb inversion clade</taxon>
        <taxon>NPAAA clade</taxon>
        <taxon>Hologalegina</taxon>
        <taxon>IRL clade</taxon>
        <taxon>Fabeae</taxon>
        <taxon>Lathyrus</taxon>
    </lineage>
</organism>
<proteinExistence type="predicted"/>
<dbReference type="EMBL" id="JAMSHJ010000003">
    <property type="protein sequence ID" value="KAI5424125.1"/>
    <property type="molecule type" value="Genomic_DNA"/>
</dbReference>
<protein>
    <recommendedName>
        <fullName evidence="2">Retroviral polymerase SH3-like domain-containing protein</fullName>
    </recommendedName>
</protein>
<evidence type="ECO:0000313" key="4">
    <source>
        <dbReference type="Proteomes" id="UP001058974"/>
    </source>
</evidence>